<reference evidence="3" key="1">
    <citation type="journal article" date="2019" name="Int. J. Syst. Evol. Microbiol.">
        <title>The Global Catalogue of Microorganisms (GCM) 10K type strain sequencing project: providing services to taxonomists for standard genome sequencing and annotation.</title>
        <authorList>
            <consortium name="The Broad Institute Genomics Platform"/>
            <consortium name="The Broad Institute Genome Sequencing Center for Infectious Disease"/>
            <person name="Wu L."/>
            <person name="Ma J."/>
        </authorList>
    </citation>
    <scope>NUCLEOTIDE SEQUENCE [LARGE SCALE GENOMIC DNA]</scope>
    <source>
        <strain evidence="3">KCTC 33849</strain>
    </source>
</reference>
<organism evidence="2 3">
    <name type="scientific">Paenibacillus shunpengii</name>
    <dbReference type="NCBI Taxonomy" id="2054424"/>
    <lineage>
        <taxon>Bacteria</taxon>
        <taxon>Bacillati</taxon>
        <taxon>Bacillota</taxon>
        <taxon>Bacilli</taxon>
        <taxon>Bacillales</taxon>
        <taxon>Paenibacillaceae</taxon>
        <taxon>Paenibacillus</taxon>
    </lineage>
</organism>
<protein>
    <submittedName>
        <fullName evidence="2">Uncharacterized protein</fullName>
    </submittedName>
</protein>
<feature type="signal peptide" evidence="1">
    <location>
        <begin position="1"/>
        <end position="19"/>
    </location>
</feature>
<comment type="caution">
    <text evidence="2">The sequence shown here is derived from an EMBL/GenBank/DDBJ whole genome shotgun (WGS) entry which is preliminary data.</text>
</comment>
<feature type="chain" id="PRO_5047109410" evidence="1">
    <location>
        <begin position="20"/>
        <end position="106"/>
    </location>
</feature>
<evidence type="ECO:0000313" key="2">
    <source>
        <dbReference type="EMBL" id="MFD2703480.1"/>
    </source>
</evidence>
<dbReference type="RefSeq" id="WP_076314280.1">
    <property type="nucleotide sequence ID" value="NZ_JBHUMJ010000011.1"/>
</dbReference>
<name>A0ABW5SUM0_9BACL</name>
<sequence length="106" mass="11037">MKRKVIAIALSLGIFSLGAFTINASYSAGGSKTEAVGSNVNESGLNAVAAVPEVALASAVSKATFYVTEAYKANKDALNQVLFLGSLFGTEVVDTNLQETDEIFDN</sequence>
<accession>A0ABW5SUM0</accession>
<dbReference type="Proteomes" id="UP001597540">
    <property type="component" value="Unassembled WGS sequence"/>
</dbReference>
<gene>
    <name evidence="2" type="ORF">ACFSVM_23880</name>
</gene>
<dbReference type="EMBL" id="JBHUMJ010000011">
    <property type="protein sequence ID" value="MFD2703480.1"/>
    <property type="molecule type" value="Genomic_DNA"/>
</dbReference>
<keyword evidence="1" id="KW-0732">Signal</keyword>
<evidence type="ECO:0000256" key="1">
    <source>
        <dbReference type="SAM" id="SignalP"/>
    </source>
</evidence>
<proteinExistence type="predicted"/>
<evidence type="ECO:0000313" key="3">
    <source>
        <dbReference type="Proteomes" id="UP001597540"/>
    </source>
</evidence>
<keyword evidence="3" id="KW-1185">Reference proteome</keyword>